<evidence type="ECO:0000313" key="2">
    <source>
        <dbReference type="Proteomes" id="UP000887540"/>
    </source>
</evidence>
<dbReference type="Proteomes" id="UP000887540">
    <property type="component" value="Unplaced"/>
</dbReference>
<reference evidence="3" key="1">
    <citation type="submission" date="2022-11" db="UniProtKB">
        <authorList>
            <consortium name="WormBaseParasite"/>
        </authorList>
    </citation>
    <scope>IDENTIFICATION</scope>
</reference>
<proteinExistence type="predicted"/>
<feature type="coiled-coil region" evidence="1">
    <location>
        <begin position="108"/>
        <end position="135"/>
    </location>
</feature>
<keyword evidence="1" id="KW-0175">Coiled coil</keyword>
<evidence type="ECO:0000313" key="3">
    <source>
        <dbReference type="WBParaSite" id="ACRNAN_scaffold1659.g26455.t1"/>
    </source>
</evidence>
<accession>A0A914D043</accession>
<dbReference type="WBParaSite" id="ACRNAN_scaffold1659.g26455.t1">
    <property type="protein sequence ID" value="ACRNAN_scaffold1659.g26455.t1"/>
    <property type="gene ID" value="ACRNAN_scaffold1659.g26455"/>
</dbReference>
<keyword evidence="2" id="KW-1185">Reference proteome</keyword>
<organism evidence="2 3">
    <name type="scientific">Acrobeloides nanus</name>
    <dbReference type="NCBI Taxonomy" id="290746"/>
    <lineage>
        <taxon>Eukaryota</taxon>
        <taxon>Metazoa</taxon>
        <taxon>Ecdysozoa</taxon>
        <taxon>Nematoda</taxon>
        <taxon>Chromadorea</taxon>
        <taxon>Rhabditida</taxon>
        <taxon>Tylenchina</taxon>
        <taxon>Cephalobomorpha</taxon>
        <taxon>Cephaloboidea</taxon>
        <taxon>Cephalobidae</taxon>
        <taxon>Acrobeloides</taxon>
    </lineage>
</organism>
<name>A0A914D043_9BILA</name>
<evidence type="ECO:0000256" key="1">
    <source>
        <dbReference type="SAM" id="Coils"/>
    </source>
</evidence>
<dbReference type="AlphaFoldDB" id="A0A914D043"/>
<sequence length="193" mass="22035">MVAIEEIYDLIDRAHTRTQHGGRDILKYACRNFGGIPQEAYQMYLNLCEQCELKKVKVKKGIVVKPILSSEMNRDLNFNIPAEIAQEVVETTFGSSPEQELYDFGALLDRIQHERSEAERNLKRQAERMLSASNKRLQPVSPGSSVRIPVPNVDRAKVDHRNVIGVVMEAEDGFYRLGTKQGMLPQLFTRNQF</sequence>
<protein>
    <submittedName>
        <fullName evidence="3">Uncharacterized protein</fullName>
    </submittedName>
</protein>